<evidence type="ECO:0000313" key="1">
    <source>
        <dbReference type="EMBL" id="PIT98084.1"/>
    </source>
</evidence>
<comment type="caution">
    <text evidence="1">The sequence shown here is derived from an EMBL/GenBank/DDBJ whole genome shotgun (WGS) entry which is preliminary data.</text>
</comment>
<sequence length="417" mass="44091">MPRKLLTTLGTAALFVFTASAGALALHRSLWNVWEIVPSGELTVAVNLSLPAVGLILDPAAAHLPEEAAAVQAYAARASLSRQEGGAETLVIVPHLFSLNPPQSFTEALTARGWQLGRRGQLIYAVRGGGKAPADVLAAARAALRRFISAAYPKRPLLLAAAAPGRLLPSLNQPLAAVAAYHRAGEQVIVTAAVAPSLSAALWTHHGQSDDWTDDTAAEAGRLTVSIPGPVIAELPAAIQQQWQQLLTENLGLGETKEPLIPSFTQLQQLRLELMETGAAVTVWGNPDQFTQRITAILQAQDARRRPVTHSFRLPDGTLGYEKLPGPLQPVFTDTPDSDGCSAPLPDRSPLWLCRQEDGVALAGSKDQAQAALQPSAGRWQASINGSYASLIGIPKITSIKAGGEDSTAYLVVSLTE</sequence>
<proteinExistence type="predicted"/>
<organism evidence="1 2">
    <name type="scientific">Candidatus Andersenbacteria bacterium CG10_big_fil_rev_8_21_14_0_10_54_11</name>
    <dbReference type="NCBI Taxonomy" id="1974485"/>
    <lineage>
        <taxon>Bacteria</taxon>
        <taxon>Candidatus Anderseniibacteriota</taxon>
    </lineage>
</organism>
<accession>A0A2M6WZ99</accession>
<name>A0A2M6WZ99_9BACT</name>
<gene>
    <name evidence="1" type="ORF">COT71_02660</name>
</gene>
<evidence type="ECO:0000313" key="2">
    <source>
        <dbReference type="Proteomes" id="UP000230731"/>
    </source>
</evidence>
<dbReference type="Proteomes" id="UP000230731">
    <property type="component" value="Unassembled WGS sequence"/>
</dbReference>
<dbReference type="EMBL" id="PEZP01000032">
    <property type="protein sequence ID" value="PIT98084.1"/>
    <property type="molecule type" value="Genomic_DNA"/>
</dbReference>
<reference evidence="2" key="1">
    <citation type="submission" date="2017-09" db="EMBL/GenBank/DDBJ databases">
        <title>Depth-based differentiation of microbial function through sediment-hosted aquifers and enrichment of novel symbionts in the deep terrestrial subsurface.</title>
        <authorList>
            <person name="Probst A.J."/>
            <person name="Ladd B."/>
            <person name="Jarett J.K."/>
            <person name="Geller-Mcgrath D.E."/>
            <person name="Sieber C.M.K."/>
            <person name="Emerson J.B."/>
            <person name="Anantharaman K."/>
            <person name="Thomas B.C."/>
            <person name="Malmstrom R."/>
            <person name="Stieglmeier M."/>
            <person name="Klingl A."/>
            <person name="Woyke T."/>
            <person name="Ryan C.M."/>
            <person name="Banfield J.F."/>
        </authorList>
    </citation>
    <scope>NUCLEOTIDE SEQUENCE [LARGE SCALE GENOMIC DNA]</scope>
</reference>
<dbReference type="AlphaFoldDB" id="A0A2M6WZ99"/>
<protein>
    <submittedName>
        <fullName evidence="1">Uncharacterized protein</fullName>
    </submittedName>
</protein>